<name>A0ABY8MDI3_9SPIO</name>
<sequence length="290" mass="31514">MFLSGCAPISDDSKNPTPPAAASLNTSMAWVSMREALVQLDNGSQGVRTIGVVVSKDATATAYASVKDLPGFYTRKTKADGTPRTVYLSMTDQMTFAKFNLATVSVNGQVSALAAAPEILHPGTKYYAHFYEIAGTTGTAIEKLEFTTESFPSSYPTARGTYSSFYNQITAGITSTAMEYKASESYLIPVRVYFSFIPVTLTFGDVGITYDIHLNSGSMRPFRNRMISTHTEGILYDIYNINPSGPDANVTLWDGMIKTPNLSSIVAIDSGYGGQEFIFYDNKKVVLVTE</sequence>
<dbReference type="Proteomes" id="UP001228690">
    <property type="component" value="Chromosome"/>
</dbReference>
<protein>
    <recommendedName>
        <fullName evidence="4">DUF4249 family protein</fullName>
    </recommendedName>
</protein>
<evidence type="ECO:0000313" key="3">
    <source>
        <dbReference type="Proteomes" id="UP001228690"/>
    </source>
</evidence>
<gene>
    <name evidence="2" type="ORF">P0082_06030</name>
</gene>
<accession>A0ABY8MDI3</accession>
<reference evidence="2 3" key="1">
    <citation type="submission" date="2023-04" db="EMBL/GenBank/DDBJ databases">
        <title>Spirochaete genome identified in red abalone sample constitutes a novel genus.</title>
        <authorList>
            <person name="Sharma S.P."/>
            <person name="Purcell C.M."/>
            <person name="Hyde J.R."/>
            <person name="Severin A.J."/>
        </authorList>
    </citation>
    <scope>NUCLEOTIDE SEQUENCE [LARGE SCALE GENOMIC DNA]</scope>
    <source>
        <strain evidence="2 3">SP-2023</strain>
    </source>
</reference>
<evidence type="ECO:0000256" key="1">
    <source>
        <dbReference type="SAM" id="MobiDB-lite"/>
    </source>
</evidence>
<dbReference type="EMBL" id="CP123443">
    <property type="protein sequence ID" value="WGK68039.1"/>
    <property type="molecule type" value="Genomic_DNA"/>
</dbReference>
<organism evidence="2 3">
    <name type="scientific">Candidatus Haliotispira prima</name>
    <dbReference type="NCBI Taxonomy" id="3034016"/>
    <lineage>
        <taxon>Bacteria</taxon>
        <taxon>Pseudomonadati</taxon>
        <taxon>Spirochaetota</taxon>
        <taxon>Spirochaetia</taxon>
        <taxon>Spirochaetales</taxon>
        <taxon>Spirochaetaceae</taxon>
        <taxon>Candidatus Haliotispira</taxon>
    </lineage>
</organism>
<keyword evidence="3" id="KW-1185">Reference proteome</keyword>
<feature type="region of interest" description="Disordered" evidence="1">
    <location>
        <begin position="1"/>
        <end position="21"/>
    </location>
</feature>
<dbReference type="RefSeq" id="WP_326926204.1">
    <property type="nucleotide sequence ID" value="NZ_CP123443.1"/>
</dbReference>
<evidence type="ECO:0000313" key="2">
    <source>
        <dbReference type="EMBL" id="WGK68039.1"/>
    </source>
</evidence>
<proteinExistence type="predicted"/>
<evidence type="ECO:0008006" key="4">
    <source>
        <dbReference type="Google" id="ProtNLM"/>
    </source>
</evidence>